<dbReference type="InterPro" id="IPR001611">
    <property type="entry name" value="Leu-rich_rpt"/>
</dbReference>
<name>A0A6F9DKP8_9ASCI</name>
<evidence type="ECO:0000256" key="3">
    <source>
        <dbReference type="ARBA" id="ARBA00022737"/>
    </source>
</evidence>
<proteinExistence type="evidence at transcript level"/>
<evidence type="ECO:0000259" key="6">
    <source>
        <dbReference type="SMART" id="SM00409"/>
    </source>
</evidence>
<feature type="transmembrane region" description="Helical" evidence="4">
    <location>
        <begin position="364"/>
        <end position="387"/>
    </location>
</feature>
<reference evidence="7" key="1">
    <citation type="submission" date="2020-04" db="EMBL/GenBank/DDBJ databases">
        <authorList>
            <person name="Neveu A P."/>
        </authorList>
    </citation>
    <scope>NUCLEOTIDE SEQUENCE</scope>
    <source>
        <tissue evidence="7">Whole embryo</tissue>
    </source>
</reference>
<evidence type="ECO:0000256" key="1">
    <source>
        <dbReference type="ARBA" id="ARBA00022614"/>
    </source>
</evidence>
<accession>A0A6F9DKP8</accession>
<dbReference type="AlphaFoldDB" id="A0A6F9DKP8"/>
<keyword evidence="4" id="KW-0472">Membrane</keyword>
<dbReference type="PANTHER" id="PTHR24373:SF383">
    <property type="entry name" value="LEUCINE-RICH REPEAT-CONTAINING PROTEIN 15-LIKE"/>
    <property type="match status" value="1"/>
</dbReference>
<evidence type="ECO:0000256" key="4">
    <source>
        <dbReference type="SAM" id="Phobius"/>
    </source>
</evidence>
<evidence type="ECO:0000313" key="7">
    <source>
        <dbReference type="EMBL" id="CAB3263485.1"/>
    </source>
</evidence>
<evidence type="ECO:0000256" key="2">
    <source>
        <dbReference type="ARBA" id="ARBA00022729"/>
    </source>
</evidence>
<dbReference type="Pfam" id="PF13855">
    <property type="entry name" value="LRR_8"/>
    <property type="match status" value="1"/>
</dbReference>
<keyword evidence="4" id="KW-0812">Transmembrane</keyword>
<dbReference type="InterPro" id="IPR050328">
    <property type="entry name" value="Dev_Immune_Receptor"/>
</dbReference>
<dbReference type="PANTHER" id="PTHR24373">
    <property type="entry name" value="SLIT RELATED LEUCINE-RICH REPEAT NEURONAL PROTEIN"/>
    <property type="match status" value="1"/>
</dbReference>
<dbReference type="InterPro" id="IPR013783">
    <property type="entry name" value="Ig-like_fold"/>
</dbReference>
<dbReference type="SUPFAM" id="SSF52058">
    <property type="entry name" value="L domain-like"/>
    <property type="match status" value="1"/>
</dbReference>
<protein>
    <submittedName>
        <fullName evidence="7">Leucine-rich repeat and fibronectin type-III domain-containing protein 3</fullName>
    </submittedName>
</protein>
<keyword evidence="2 5" id="KW-0732">Signal</keyword>
<dbReference type="EMBL" id="LR787623">
    <property type="protein sequence ID" value="CAB3263485.1"/>
    <property type="molecule type" value="mRNA"/>
</dbReference>
<keyword evidence="3" id="KW-0677">Repeat</keyword>
<feature type="chain" id="PRO_5026244360" evidence="5">
    <location>
        <begin position="19"/>
        <end position="448"/>
    </location>
</feature>
<dbReference type="SMART" id="SM00369">
    <property type="entry name" value="LRR_TYP"/>
    <property type="match status" value="4"/>
</dbReference>
<dbReference type="Gene3D" id="2.60.40.10">
    <property type="entry name" value="Immunoglobulins"/>
    <property type="match status" value="1"/>
</dbReference>
<keyword evidence="1" id="KW-0433">Leucine-rich repeat</keyword>
<organism evidence="7">
    <name type="scientific">Phallusia mammillata</name>
    <dbReference type="NCBI Taxonomy" id="59560"/>
    <lineage>
        <taxon>Eukaryota</taxon>
        <taxon>Metazoa</taxon>
        <taxon>Chordata</taxon>
        <taxon>Tunicata</taxon>
        <taxon>Ascidiacea</taxon>
        <taxon>Phlebobranchia</taxon>
        <taxon>Ascidiidae</taxon>
        <taxon>Phallusia</taxon>
    </lineage>
</organism>
<gene>
    <name evidence="7" type="primary">Lrfn3</name>
</gene>
<dbReference type="InterPro" id="IPR003599">
    <property type="entry name" value="Ig_sub"/>
</dbReference>
<dbReference type="InterPro" id="IPR032675">
    <property type="entry name" value="LRR_dom_sf"/>
</dbReference>
<dbReference type="GO" id="GO:0005615">
    <property type="term" value="C:extracellular space"/>
    <property type="evidence" value="ECO:0007669"/>
    <property type="project" value="TreeGrafter"/>
</dbReference>
<keyword evidence="4" id="KW-1133">Transmembrane helix</keyword>
<dbReference type="SUPFAM" id="SSF48726">
    <property type="entry name" value="Immunoglobulin"/>
    <property type="match status" value="1"/>
</dbReference>
<dbReference type="InterPro" id="IPR003591">
    <property type="entry name" value="Leu-rich_rpt_typical-subtyp"/>
</dbReference>
<feature type="signal peptide" evidence="5">
    <location>
        <begin position="1"/>
        <end position="18"/>
    </location>
</feature>
<dbReference type="SMART" id="SM00409">
    <property type="entry name" value="IG"/>
    <property type="match status" value="1"/>
</dbReference>
<evidence type="ECO:0000256" key="5">
    <source>
        <dbReference type="SAM" id="SignalP"/>
    </source>
</evidence>
<dbReference type="Gene3D" id="3.80.10.10">
    <property type="entry name" value="Ribonuclease Inhibitor"/>
    <property type="match status" value="2"/>
</dbReference>
<sequence>MRICWCVLAFSYFVLALASKQKCSDCLCKSREVDCGNLQKAPNQLTFPKDKLDYRFEHNGLVSLDVHSFYLLTNMQWIYLTNNSLTKIPGKTFYKNADLHAVYLNNNNLTNLPSNLFSKTPNLQEFYCSDNQITHIDQYVFANLPKLTQLRLANNRLVAVHPMAFSTANALSTLYLEENLLETAYWTWIANMSLSATSEIELDANRWSCDCRMWPFVHSVTSHKQRLSVVRNSHLSLPMCPGPDGRKTALTDKTKHDLVCRKAFFNFPLNSSAVSINVDAVEGGNVNLTCSGHGMPIPHLTLFNEVQQTLITGIGHVCFEIKEVTRDQLGKYKCMMVGTDNKGHDLVVNKTINLRIDSSSKRPVSVGTILAILLSVIFVIGVASCFWRRQKSRDGYGSLENTGGGAAYYELDESKVPEYQTQATPLEEENLFSDEEVYSKGDDKEVLV</sequence>
<dbReference type="GO" id="GO:0031012">
    <property type="term" value="C:extracellular matrix"/>
    <property type="evidence" value="ECO:0007669"/>
    <property type="project" value="TreeGrafter"/>
</dbReference>
<dbReference type="InterPro" id="IPR036179">
    <property type="entry name" value="Ig-like_dom_sf"/>
</dbReference>
<feature type="domain" description="Immunoglobulin" evidence="6">
    <location>
        <begin position="275"/>
        <end position="349"/>
    </location>
</feature>